<evidence type="ECO:0000313" key="1">
    <source>
        <dbReference type="EMBL" id="KAL2046247.1"/>
    </source>
</evidence>
<dbReference type="EMBL" id="JBEFKJ010000004">
    <property type="protein sequence ID" value="KAL2046247.1"/>
    <property type="molecule type" value="Genomic_DNA"/>
</dbReference>
<name>A0ABR4ANF7_9LECA</name>
<sequence>MRAPPDFHCTNTTPCIMRSLLDPVTITLLMLTSIAVVAIPDCLRPAPPPYKVPTIQDCEQTLAAITAMARISGNKPMVWSRHPPPIHGQKLPVGFSATPSNECEIVVDVPDPSKEDAFRMQRVADVGREIVETCLIGEAGVSDTVGKALIGRRGVVLLWLRKKSIRPIAASNLTEAYVLDTKGVNANV</sequence>
<evidence type="ECO:0000313" key="2">
    <source>
        <dbReference type="Proteomes" id="UP001590950"/>
    </source>
</evidence>
<comment type="caution">
    <text evidence="1">The sequence shown here is derived from an EMBL/GenBank/DDBJ whole genome shotgun (WGS) entry which is preliminary data.</text>
</comment>
<dbReference type="Proteomes" id="UP001590950">
    <property type="component" value="Unassembled WGS sequence"/>
</dbReference>
<gene>
    <name evidence="1" type="ORF">N7G274_001694</name>
</gene>
<organism evidence="1 2">
    <name type="scientific">Stereocaulon virgatum</name>
    <dbReference type="NCBI Taxonomy" id="373712"/>
    <lineage>
        <taxon>Eukaryota</taxon>
        <taxon>Fungi</taxon>
        <taxon>Dikarya</taxon>
        <taxon>Ascomycota</taxon>
        <taxon>Pezizomycotina</taxon>
        <taxon>Lecanoromycetes</taxon>
        <taxon>OSLEUM clade</taxon>
        <taxon>Lecanoromycetidae</taxon>
        <taxon>Lecanorales</taxon>
        <taxon>Lecanorineae</taxon>
        <taxon>Stereocaulaceae</taxon>
        <taxon>Stereocaulon</taxon>
    </lineage>
</organism>
<protein>
    <submittedName>
        <fullName evidence="1">Uncharacterized protein</fullName>
    </submittedName>
</protein>
<proteinExistence type="predicted"/>
<keyword evidence="2" id="KW-1185">Reference proteome</keyword>
<accession>A0ABR4ANF7</accession>
<reference evidence="1 2" key="1">
    <citation type="submission" date="2024-09" db="EMBL/GenBank/DDBJ databases">
        <title>Rethinking Asexuality: The Enigmatic Case of Functional Sexual Genes in Lepraria (Stereocaulaceae).</title>
        <authorList>
            <person name="Doellman M."/>
            <person name="Sun Y."/>
            <person name="Barcenas-Pena A."/>
            <person name="Lumbsch H.T."/>
            <person name="Grewe F."/>
        </authorList>
    </citation>
    <scope>NUCLEOTIDE SEQUENCE [LARGE SCALE GENOMIC DNA]</scope>
    <source>
        <strain evidence="1 2">Mercado 3170</strain>
    </source>
</reference>